<dbReference type="AlphaFoldDB" id="A0A0D6P5L0"/>
<organism evidence="8 9">
    <name type="scientific">Acidisphaera rubrifaciens HS-AP3</name>
    <dbReference type="NCBI Taxonomy" id="1231350"/>
    <lineage>
        <taxon>Bacteria</taxon>
        <taxon>Pseudomonadati</taxon>
        <taxon>Pseudomonadota</taxon>
        <taxon>Alphaproteobacteria</taxon>
        <taxon>Acetobacterales</taxon>
        <taxon>Acetobacteraceae</taxon>
        <taxon>Acidisphaera</taxon>
    </lineage>
</organism>
<proteinExistence type="inferred from homology"/>
<evidence type="ECO:0000256" key="6">
    <source>
        <dbReference type="PIRSR" id="PIRSR600888-3"/>
    </source>
</evidence>
<dbReference type="SUPFAM" id="SSF51182">
    <property type="entry name" value="RmlC-like cupins"/>
    <property type="match status" value="1"/>
</dbReference>
<dbReference type="Pfam" id="PF00908">
    <property type="entry name" value="dTDP_sugar_isom"/>
    <property type="match status" value="1"/>
</dbReference>
<comment type="function">
    <text evidence="2 7">Catalyzes the epimerization of the C3' and C5'positions of dTDP-6-deoxy-D-xylo-4-hexulose, forming dTDP-6-deoxy-L-lyxo-4-hexulose.</text>
</comment>
<dbReference type="EC" id="5.1.3.13" evidence="3 7"/>
<reference evidence="8 9" key="1">
    <citation type="submission" date="2012-11" db="EMBL/GenBank/DDBJ databases">
        <title>Whole genome sequence of Acidisphaera rubrifaciens HS-AP3.</title>
        <authorList>
            <person name="Azuma Y."/>
            <person name="Higashiura N."/>
            <person name="Hirakawa H."/>
            <person name="Matsushita K."/>
        </authorList>
    </citation>
    <scope>NUCLEOTIDE SEQUENCE [LARGE SCALE GENOMIC DNA]</scope>
    <source>
        <strain evidence="8 9">HS-AP3</strain>
    </source>
</reference>
<evidence type="ECO:0000313" key="9">
    <source>
        <dbReference type="Proteomes" id="UP000032680"/>
    </source>
</evidence>
<evidence type="ECO:0000256" key="2">
    <source>
        <dbReference type="ARBA" id="ARBA00001997"/>
    </source>
</evidence>
<feature type="site" description="Participates in a stacking interaction with the thymidine ring of dTDP-4-oxo-6-deoxyglucose" evidence="6">
    <location>
        <position position="138"/>
    </location>
</feature>
<comment type="subunit">
    <text evidence="7">Homodimer.</text>
</comment>
<dbReference type="Proteomes" id="UP000032680">
    <property type="component" value="Unassembled WGS sequence"/>
</dbReference>
<comment type="catalytic activity">
    <reaction evidence="1 7">
        <text>dTDP-4-dehydro-6-deoxy-alpha-D-glucose = dTDP-4-dehydro-beta-L-rhamnose</text>
        <dbReference type="Rhea" id="RHEA:16969"/>
        <dbReference type="ChEBI" id="CHEBI:57649"/>
        <dbReference type="ChEBI" id="CHEBI:62830"/>
        <dbReference type="EC" id="5.1.3.13"/>
    </reaction>
</comment>
<dbReference type="OrthoDB" id="9800680at2"/>
<comment type="caution">
    <text evidence="8">The sequence shown here is derived from an EMBL/GenBank/DDBJ whole genome shotgun (WGS) entry which is preliminary data.</text>
</comment>
<sequence length="187" mass="20612">MKVERLGLGDVMLLTPPRYGDNRGFFSETWNAARAAEAGITGTFIQDNHSMSATVGTIRGLHLQIAPSEQGKLVRVVRGAIWDVAVDIRHGSPTYGRHVAAELSAENWQQLWIPPGFLHGFCTLLPDTEVIYKVTGPYDRAAERGVIWNDPDLALPWPVPSSGPVLSEKDTVLPRLAECPVWFRVEG</sequence>
<feature type="active site" description="Proton acceptor" evidence="5">
    <location>
        <position position="62"/>
    </location>
</feature>
<evidence type="ECO:0000256" key="5">
    <source>
        <dbReference type="PIRSR" id="PIRSR600888-1"/>
    </source>
</evidence>
<evidence type="ECO:0000256" key="1">
    <source>
        <dbReference type="ARBA" id="ARBA00001298"/>
    </source>
</evidence>
<dbReference type="GO" id="GO:0000271">
    <property type="term" value="P:polysaccharide biosynthetic process"/>
    <property type="evidence" value="ECO:0007669"/>
    <property type="project" value="TreeGrafter"/>
</dbReference>
<dbReference type="GO" id="GO:0008830">
    <property type="term" value="F:dTDP-4-dehydrorhamnose 3,5-epimerase activity"/>
    <property type="evidence" value="ECO:0007669"/>
    <property type="project" value="UniProtKB-UniRule"/>
</dbReference>
<dbReference type="GO" id="GO:0005829">
    <property type="term" value="C:cytosol"/>
    <property type="evidence" value="ECO:0007669"/>
    <property type="project" value="TreeGrafter"/>
</dbReference>
<keyword evidence="9" id="KW-1185">Reference proteome</keyword>
<feature type="active site" description="Proton donor" evidence="5">
    <location>
        <position position="132"/>
    </location>
</feature>
<evidence type="ECO:0000313" key="8">
    <source>
        <dbReference type="EMBL" id="GAN77065.1"/>
    </source>
</evidence>
<dbReference type="GO" id="GO:0019305">
    <property type="term" value="P:dTDP-rhamnose biosynthetic process"/>
    <property type="evidence" value="ECO:0007669"/>
    <property type="project" value="UniProtKB-UniRule"/>
</dbReference>
<dbReference type="NCBIfam" id="TIGR01221">
    <property type="entry name" value="rmlC"/>
    <property type="match status" value="1"/>
</dbReference>
<dbReference type="UniPathway" id="UPA00124"/>
<evidence type="ECO:0000256" key="4">
    <source>
        <dbReference type="ARBA" id="ARBA00019595"/>
    </source>
</evidence>
<accession>A0A0D6P5L0</accession>
<dbReference type="RefSeq" id="WP_048861035.1">
    <property type="nucleotide sequence ID" value="NZ_BANB01000227.1"/>
</dbReference>
<keyword evidence="7" id="KW-0413">Isomerase</keyword>
<dbReference type="PANTHER" id="PTHR21047">
    <property type="entry name" value="DTDP-6-DEOXY-D-GLUCOSE-3,5 EPIMERASE"/>
    <property type="match status" value="1"/>
</dbReference>
<evidence type="ECO:0000256" key="3">
    <source>
        <dbReference type="ARBA" id="ARBA00012098"/>
    </source>
</evidence>
<dbReference type="InterPro" id="IPR011051">
    <property type="entry name" value="RmlC_Cupin_sf"/>
</dbReference>
<evidence type="ECO:0000256" key="7">
    <source>
        <dbReference type="RuleBase" id="RU364069"/>
    </source>
</evidence>
<dbReference type="PANTHER" id="PTHR21047:SF2">
    <property type="entry name" value="THYMIDINE DIPHOSPHO-4-KETO-RHAMNOSE 3,5-EPIMERASE"/>
    <property type="match status" value="1"/>
</dbReference>
<comment type="pathway">
    <text evidence="7">Carbohydrate biosynthesis; dTDP-L-rhamnose biosynthesis.</text>
</comment>
<dbReference type="Gene3D" id="2.60.120.10">
    <property type="entry name" value="Jelly Rolls"/>
    <property type="match status" value="1"/>
</dbReference>
<name>A0A0D6P5L0_9PROT</name>
<gene>
    <name evidence="8" type="ORF">Asru_0227_04</name>
</gene>
<protein>
    <recommendedName>
        <fullName evidence="4 7">dTDP-4-dehydrorhamnose 3,5-epimerase</fullName>
        <ecNumber evidence="3 7">5.1.3.13</ecNumber>
    </recommendedName>
    <alternativeName>
        <fullName evidence="7">Thymidine diphospho-4-keto-rhamnose 3,5-epimerase</fullName>
    </alternativeName>
</protein>
<dbReference type="EMBL" id="BANB01000227">
    <property type="protein sequence ID" value="GAN77065.1"/>
    <property type="molecule type" value="Genomic_DNA"/>
</dbReference>
<dbReference type="CDD" id="cd00438">
    <property type="entry name" value="cupin_RmlC"/>
    <property type="match status" value="1"/>
</dbReference>
<comment type="similarity">
    <text evidence="7">Belongs to the dTDP-4-dehydrorhamnose 3,5-epimerase family.</text>
</comment>
<dbReference type="InterPro" id="IPR000888">
    <property type="entry name" value="RmlC-like"/>
</dbReference>
<dbReference type="InterPro" id="IPR014710">
    <property type="entry name" value="RmlC-like_jellyroll"/>
</dbReference>